<dbReference type="Pfam" id="PF00528">
    <property type="entry name" value="BPD_transp_1"/>
    <property type="match status" value="1"/>
</dbReference>
<dbReference type="GO" id="GO:0005886">
    <property type="term" value="C:plasma membrane"/>
    <property type="evidence" value="ECO:0007669"/>
    <property type="project" value="UniProtKB-SubCell"/>
</dbReference>
<feature type="transmembrane region" description="Helical" evidence="7">
    <location>
        <begin position="7"/>
        <end position="24"/>
    </location>
</feature>
<gene>
    <name evidence="9" type="ORF">FVO59_01490</name>
</gene>
<accession>A0A7D7W6G3</accession>
<dbReference type="GO" id="GO:0055085">
    <property type="term" value="P:transmembrane transport"/>
    <property type="evidence" value="ECO:0007669"/>
    <property type="project" value="InterPro"/>
</dbReference>
<dbReference type="AlphaFoldDB" id="A0A7D7W6G3"/>
<dbReference type="PANTHER" id="PTHR30151">
    <property type="entry name" value="ALKANE SULFONATE ABC TRANSPORTER-RELATED, MEMBRANE SUBUNIT"/>
    <property type="match status" value="1"/>
</dbReference>
<feature type="transmembrane region" description="Helical" evidence="7">
    <location>
        <begin position="63"/>
        <end position="82"/>
    </location>
</feature>
<protein>
    <submittedName>
        <fullName evidence="9">ABC transporter permease subunit</fullName>
    </submittedName>
</protein>
<feature type="domain" description="ABC transmembrane type-1" evidence="8">
    <location>
        <begin position="56"/>
        <end position="240"/>
    </location>
</feature>
<keyword evidence="5 7" id="KW-1133">Transmembrane helix</keyword>
<dbReference type="SUPFAM" id="SSF161098">
    <property type="entry name" value="MetI-like"/>
    <property type="match status" value="1"/>
</dbReference>
<reference evidence="9 10" key="1">
    <citation type="journal article" date="2020" name="Front. Microbiol.">
        <title>Design of Bacterial Strain-Specific qPCR Assays Using NGS Data and Publicly Available Resources and Its Application to Track Biocontrol Strains.</title>
        <authorList>
            <person name="Hernandez I."/>
            <person name="Sant C."/>
            <person name="Martinez R."/>
            <person name="Fernandez C."/>
        </authorList>
    </citation>
    <scope>NUCLEOTIDE SEQUENCE [LARGE SCALE GENOMIC DNA]</scope>
    <source>
        <strain evidence="9 10">B24</strain>
    </source>
</reference>
<evidence type="ECO:0000256" key="1">
    <source>
        <dbReference type="ARBA" id="ARBA00004651"/>
    </source>
</evidence>
<dbReference type="PANTHER" id="PTHR30151:SF20">
    <property type="entry name" value="ABC TRANSPORTER PERMEASE PROTEIN HI_0355-RELATED"/>
    <property type="match status" value="1"/>
</dbReference>
<feature type="transmembrane region" description="Helical" evidence="7">
    <location>
        <begin position="175"/>
        <end position="198"/>
    </location>
</feature>
<evidence type="ECO:0000313" key="10">
    <source>
        <dbReference type="Proteomes" id="UP000515708"/>
    </source>
</evidence>
<keyword evidence="3" id="KW-1003">Cell membrane</keyword>
<dbReference type="PROSITE" id="PS50928">
    <property type="entry name" value="ABC_TM1"/>
    <property type="match status" value="1"/>
</dbReference>
<evidence type="ECO:0000313" key="9">
    <source>
        <dbReference type="EMBL" id="QMU96015.1"/>
    </source>
</evidence>
<evidence type="ECO:0000256" key="5">
    <source>
        <dbReference type="ARBA" id="ARBA00022989"/>
    </source>
</evidence>
<keyword evidence="2 7" id="KW-0813">Transport</keyword>
<dbReference type="RefSeq" id="WP_182253950.1">
    <property type="nucleotide sequence ID" value="NZ_CP043732.1"/>
</dbReference>
<organism evidence="9 10">
    <name type="scientific">Microbacterium esteraromaticum</name>
    <dbReference type="NCBI Taxonomy" id="57043"/>
    <lineage>
        <taxon>Bacteria</taxon>
        <taxon>Bacillati</taxon>
        <taxon>Actinomycetota</taxon>
        <taxon>Actinomycetes</taxon>
        <taxon>Micrococcales</taxon>
        <taxon>Microbacteriaceae</taxon>
        <taxon>Microbacterium</taxon>
    </lineage>
</organism>
<evidence type="ECO:0000256" key="4">
    <source>
        <dbReference type="ARBA" id="ARBA00022692"/>
    </source>
</evidence>
<proteinExistence type="inferred from homology"/>
<keyword evidence="4 7" id="KW-0812">Transmembrane</keyword>
<dbReference type="InterPro" id="IPR035906">
    <property type="entry name" value="MetI-like_sf"/>
</dbReference>
<evidence type="ECO:0000256" key="6">
    <source>
        <dbReference type="ARBA" id="ARBA00023136"/>
    </source>
</evidence>
<dbReference type="InterPro" id="IPR000515">
    <property type="entry name" value="MetI-like"/>
</dbReference>
<feature type="transmembrane region" description="Helical" evidence="7">
    <location>
        <begin position="218"/>
        <end position="243"/>
    </location>
</feature>
<evidence type="ECO:0000256" key="7">
    <source>
        <dbReference type="RuleBase" id="RU363032"/>
    </source>
</evidence>
<dbReference type="Proteomes" id="UP000515708">
    <property type="component" value="Chromosome"/>
</dbReference>
<sequence length="256" mass="27354">MTRWTRVGAPVLFYAALIVAWQIVGSGVEDPASPLIAPTEILQTIWDRRTPLMINTATTLGETAAGLALAIVVAVLLTIIVDRFRVAGEGVYRLALIVYSVPLIALAPALVAALGLGIWSKISIAMLGAYFPVLVNLTGALRTQDPRVLELGRVLNLSYFSTLLRLRAPAVVPDFLASLKIAAPAAFIAAIIAEWIGAESGLGLAMMHAMFGYKMADLWAILVIATAVNGLLVVLFGVIARFATPWHESAKRRAEV</sequence>
<evidence type="ECO:0000259" key="8">
    <source>
        <dbReference type="PROSITE" id="PS50928"/>
    </source>
</evidence>
<keyword evidence="6 7" id="KW-0472">Membrane</keyword>
<evidence type="ECO:0000256" key="2">
    <source>
        <dbReference type="ARBA" id="ARBA00022448"/>
    </source>
</evidence>
<comment type="similarity">
    <text evidence="7">Belongs to the binding-protein-dependent transport system permease family.</text>
</comment>
<dbReference type="EMBL" id="CP043732">
    <property type="protein sequence ID" value="QMU96015.1"/>
    <property type="molecule type" value="Genomic_DNA"/>
</dbReference>
<dbReference type="Gene3D" id="1.10.3720.10">
    <property type="entry name" value="MetI-like"/>
    <property type="match status" value="1"/>
</dbReference>
<evidence type="ECO:0000256" key="3">
    <source>
        <dbReference type="ARBA" id="ARBA00022475"/>
    </source>
</evidence>
<name>A0A7D7W6G3_9MICO</name>
<feature type="transmembrane region" description="Helical" evidence="7">
    <location>
        <begin position="94"/>
        <end position="116"/>
    </location>
</feature>
<feature type="transmembrane region" description="Helical" evidence="7">
    <location>
        <begin position="122"/>
        <end position="141"/>
    </location>
</feature>
<comment type="subcellular location">
    <subcellularLocation>
        <location evidence="1 7">Cell membrane</location>
        <topology evidence="1 7">Multi-pass membrane protein</topology>
    </subcellularLocation>
</comment>